<evidence type="ECO:0000313" key="5">
    <source>
        <dbReference type="EMBL" id="KAL3857755.1"/>
    </source>
</evidence>
<organism evidence="5 6">
    <name type="scientific">Sinanodonta woodiana</name>
    <name type="common">Chinese pond mussel</name>
    <name type="synonym">Anodonta woodiana</name>
    <dbReference type="NCBI Taxonomy" id="1069815"/>
    <lineage>
        <taxon>Eukaryota</taxon>
        <taxon>Metazoa</taxon>
        <taxon>Spiralia</taxon>
        <taxon>Lophotrochozoa</taxon>
        <taxon>Mollusca</taxon>
        <taxon>Bivalvia</taxon>
        <taxon>Autobranchia</taxon>
        <taxon>Heteroconchia</taxon>
        <taxon>Palaeoheterodonta</taxon>
        <taxon>Unionida</taxon>
        <taxon>Unionoidea</taxon>
        <taxon>Unionidae</taxon>
        <taxon>Unioninae</taxon>
        <taxon>Sinanodonta</taxon>
    </lineage>
</organism>
<protein>
    <recommendedName>
        <fullName evidence="4">3-beta hydroxysteroid dehydrogenase/isomerase domain-containing protein</fullName>
    </recommendedName>
</protein>
<dbReference type="PANTHER" id="PTHR43245:SF51">
    <property type="entry name" value="SHORT CHAIN DEHYDROGENASE_REDUCTASE FAMILY 42E, MEMBER 2"/>
    <property type="match status" value="1"/>
</dbReference>
<dbReference type="AlphaFoldDB" id="A0ABD3VB36"/>
<dbReference type="FunFam" id="3.40.50.720:FF:000495">
    <property type="entry name" value="3 hydroxysteroid dehydrogenase, putative"/>
    <property type="match status" value="1"/>
</dbReference>
<name>A0ABD3VB36_SINWO</name>
<dbReference type="Proteomes" id="UP001634394">
    <property type="component" value="Unassembled WGS sequence"/>
</dbReference>
<comment type="caution">
    <text evidence="5">The sequence shown here is derived from an EMBL/GenBank/DDBJ whole genome shotgun (WGS) entry which is preliminary data.</text>
</comment>
<keyword evidence="6" id="KW-1185">Reference proteome</keyword>
<accession>A0ABD3VB36</accession>
<dbReference type="Pfam" id="PF01073">
    <property type="entry name" value="3Beta_HSD"/>
    <property type="match status" value="1"/>
</dbReference>
<dbReference type="EMBL" id="JBJQND010000013">
    <property type="protein sequence ID" value="KAL3857755.1"/>
    <property type="molecule type" value="Genomic_DNA"/>
</dbReference>
<evidence type="ECO:0000313" key="6">
    <source>
        <dbReference type="Proteomes" id="UP001634394"/>
    </source>
</evidence>
<evidence type="ECO:0000256" key="3">
    <source>
        <dbReference type="RuleBase" id="RU004475"/>
    </source>
</evidence>
<sequence length="367" mass="40765">MATENGDVVMVTGGAGFLGHHIVHLLQTRADYVKEIRVLDIKEFDSSPCKGFVGDNAVSQKRVKSIVGSVTDRQTVLAACKDVDSVFHVAGLITYGTFPDYEGMRNVNVRGTENVISACLEAGVKRIIFCSTVDVVVGSEEIVDGTEENTHPPEKFLFPGYPNTKYEAECLIRKVNGATTAKGNLLHTICIRANVMYGEGDPYYLLSGLKAAHNANGVLHRVGDGKALFQAAYVGNTAWVFICADKALKQRHELGGEVFYTPDDTLPQNTFDFMEPYLKARGYRLSSYRLPYWLAYGSLRAAEGLVKIISPFTKKDLPAQSYSVQYINMNIHFRNTKAKEMLGFTPLFTPEEAKERSMHYYKNVNLD</sequence>
<evidence type="ECO:0000259" key="4">
    <source>
        <dbReference type="Pfam" id="PF01073"/>
    </source>
</evidence>
<dbReference type="InterPro" id="IPR036291">
    <property type="entry name" value="NAD(P)-bd_dom_sf"/>
</dbReference>
<proteinExistence type="inferred from homology"/>
<dbReference type="InterPro" id="IPR002225">
    <property type="entry name" value="3Beta_OHSteriod_DH/Estase"/>
</dbReference>
<dbReference type="Gene3D" id="3.40.50.720">
    <property type="entry name" value="NAD(P)-binding Rossmann-like Domain"/>
    <property type="match status" value="1"/>
</dbReference>
<comment type="similarity">
    <text evidence="1 3">Belongs to the 3-beta-HSD family.</text>
</comment>
<dbReference type="SUPFAM" id="SSF51735">
    <property type="entry name" value="NAD(P)-binding Rossmann-fold domains"/>
    <property type="match status" value="1"/>
</dbReference>
<dbReference type="PANTHER" id="PTHR43245">
    <property type="entry name" value="BIFUNCTIONAL POLYMYXIN RESISTANCE PROTEIN ARNA"/>
    <property type="match status" value="1"/>
</dbReference>
<reference evidence="5 6" key="1">
    <citation type="submission" date="2024-11" db="EMBL/GenBank/DDBJ databases">
        <title>Chromosome-level genome assembly of the freshwater bivalve Anodonta woodiana.</title>
        <authorList>
            <person name="Chen X."/>
        </authorList>
    </citation>
    <scope>NUCLEOTIDE SEQUENCE [LARGE SCALE GENOMIC DNA]</scope>
    <source>
        <strain evidence="5">MN2024</strain>
        <tissue evidence="5">Gills</tissue>
    </source>
</reference>
<gene>
    <name evidence="5" type="ORF">ACJMK2_012395</name>
</gene>
<feature type="domain" description="3-beta hydroxysteroid dehydrogenase/isomerase" evidence="4">
    <location>
        <begin position="10"/>
        <end position="291"/>
    </location>
</feature>
<dbReference type="GO" id="GO:0016491">
    <property type="term" value="F:oxidoreductase activity"/>
    <property type="evidence" value="ECO:0007669"/>
    <property type="project" value="UniProtKB-KW"/>
</dbReference>
<dbReference type="InterPro" id="IPR050177">
    <property type="entry name" value="Lipid_A_modif_metabolic_enz"/>
</dbReference>
<keyword evidence="2 3" id="KW-0560">Oxidoreductase</keyword>
<evidence type="ECO:0000256" key="2">
    <source>
        <dbReference type="ARBA" id="ARBA00023002"/>
    </source>
</evidence>
<evidence type="ECO:0000256" key="1">
    <source>
        <dbReference type="ARBA" id="ARBA00009219"/>
    </source>
</evidence>